<protein>
    <submittedName>
        <fullName evidence="2">Uncharacterized protein</fullName>
    </submittedName>
</protein>
<name>X6LI15_RETFI</name>
<comment type="caution">
    <text evidence="2">The sequence shown here is derived from an EMBL/GenBank/DDBJ whole genome shotgun (WGS) entry which is preliminary data.</text>
</comment>
<evidence type="ECO:0000313" key="2">
    <source>
        <dbReference type="EMBL" id="ETO00991.1"/>
    </source>
</evidence>
<gene>
    <name evidence="2" type="ORF">RFI_36449</name>
</gene>
<reference evidence="2 3" key="1">
    <citation type="journal article" date="2013" name="Curr. Biol.">
        <title>The Genome of the Foraminiferan Reticulomyxa filosa.</title>
        <authorList>
            <person name="Glockner G."/>
            <person name="Hulsmann N."/>
            <person name="Schleicher M."/>
            <person name="Noegel A.A."/>
            <person name="Eichinger L."/>
            <person name="Gallinger C."/>
            <person name="Pawlowski J."/>
            <person name="Sierra R."/>
            <person name="Euteneuer U."/>
            <person name="Pillet L."/>
            <person name="Moustafa A."/>
            <person name="Platzer M."/>
            <person name="Groth M."/>
            <person name="Szafranski K."/>
            <person name="Schliwa M."/>
        </authorList>
    </citation>
    <scope>NUCLEOTIDE SEQUENCE [LARGE SCALE GENOMIC DNA]</scope>
</reference>
<sequence length="149" mass="17331">SSFVQKSVEINRYEQQQHHHHRQHYQHIHKKGRHTPPMGTSRLQAQSRRSNIADEDDYDEGDDDNDKKDLRELSQSSNKFGIFNDLLFDNIIGFVIEEQSIKEEDESAMDEENKQKVSHDISSNDFQAKCGIAAPTKELERNSRGNHQI</sequence>
<feature type="region of interest" description="Disordered" evidence="1">
    <location>
        <begin position="1"/>
        <end position="70"/>
    </location>
</feature>
<feature type="non-terminal residue" evidence="2">
    <location>
        <position position="149"/>
    </location>
</feature>
<dbReference type="EMBL" id="ASPP01039498">
    <property type="protein sequence ID" value="ETO00991.1"/>
    <property type="molecule type" value="Genomic_DNA"/>
</dbReference>
<organism evidence="2 3">
    <name type="scientific">Reticulomyxa filosa</name>
    <dbReference type="NCBI Taxonomy" id="46433"/>
    <lineage>
        <taxon>Eukaryota</taxon>
        <taxon>Sar</taxon>
        <taxon>Rhizaria</taxon>
        <taxon>Retaria</taxon>
        <taxon>Foraminifera</taxon>
        <taxon>Monothalamids</taxon>
        <taxon>Reticulomyxidae</taxon>
        <taxon>Reticulomyxa</taxon>
    </lineage>
</organism>
<dbReference type="AlphaFoldDB" id="X6LI15"/>
<dbReference type="Proteomes" id="UP000023152">
    <property type="component" value="Unassembled WGS sequence"/>
</dbReference>
<evidence type="ECO:0000256" key="1">
    <source>
        <dbReference type="SAM" id="MobiDB-lite"/>
    </source>
</evidence>
<proteinExistence type="predicted"/>
<feature type="compositionally biased region" description="Polar residues" evidence="1">
    <location>
        <begin position="41"/>
        <end position="50"/>
    </location>
</feature>
<keyword evidence="3" id="KW-1185">Reference proteome</keyword>
<feature type="non-terminal residue" evidence="2">
    <location>
        <position position="1"/>
    </location>
</feature>
<feature type="compositionally biased region" description="Acidic residues" evidence="1">
    <location>
        <begin position="53"/>
        <end position="64"/>
    </location>
</feature>
<feature type="region of interest" description="Disordered" evidence="1">
    <location>
        <begin position="103"/>
        <end position="122"/>
    </location>
</feature>
<feature type="compositionally biased region" description="Basic residues" evidence="1">
    <location>
        <begin position="18"/>
        <end position="34"/>
    </location>
</feature>
<accession>X6LI15</accession>
<evidence type="ECO:0000313" key="3">
    <source>
        <dbReference type="Proteomes" id="UP000023152"/>
    </source>
</evidence>